<organism evidence="3 4">
    <name type="scientific">Chaetoceros tenuissimus</name>
    <dbReference type="NCBI Taxonomy" id="426638"/>
    <lineage>
        <taxon>Eukaryota</taxon>
        <taxon>Sar</taxon>
        <taxon>Stramenopiles</taxon>
        <taxon>Ochrophyta</taxon>
        <taxon>Bacillariophyta</taxon>
        <taxon>Coscinodiscophyceae</taxon>
        <taxon>Chaetocerotophycidae</taxon>
        <taxon>Chaetocerotales</taxon>
        <taxon>Chaetocerotaceae</taxon>
        <taxon>Chaetoceros</taxon>
    </lineage>
</organism>
<dbReference type="AlphaFoldDB" id="A0AAD3D6T4"/>
<feature type="region of interest" description="Disordered" evidence="1">
    <location>
        <begin position="402"/>
        <end position="431"/>
    </location>
</feature>
<evidence type="ECO:0000313" key="4">
    <source>
        <dbReference type="Proteomes" id="UP001054902"/>
    </source>
</evidence>
<sequence>MPSLKVKAGLTLLGLGVLYTYRIAIAGLFYTGVYVKTIEIRKDPRKIARLYSLLGQWDKRVQIDQESEFMKNAFEFTYTTQPNANPMDQLPGDFEELLDFLDGIDALSNAGHPLIALEYMKQYKPLSDIEKTTKNRYVSMLQNQQKMIERQRNYLGLAIDRLKRLKFADVEDPFIYYRPSTFFVTAEILFGLYLFRKYTDNTYRILIGSVVLGSVGIYIISSGFTPVGKQMTLTTLGTYLESWIMTPVEYVHRPSRALERARQLFIKYPFHHDDMKTHQALGLMTHILKRQLSRCKYPRPNNSGDFQFCTSAYDVALTIADMIEADNTKSDFSSERSFWNSQIELMITDAMGNVDKSFLTKLIPKIHVHLSNPNDVKIDEEEYYIDPEEIRKNMTMWIEDIKANEETPDASEVESNNMEGTHSDNRGSAEL</sequence>
<evidence type="ECO:0000256" key="2">
    <source>
        <dbReference type="SAM" id="Phobius"/>
    </source>
</evidence>
<comment type="caution">
    <text evidence="3">The sequence shown here is derived from an EMBL/GenBank/DDBJ whole genome shotgun (WGS) entry which is preliminary data.</text>
</comment>
<keyword evidence="2" id="KW-1133">Transmembrane helix</keyword>
<gene>
    <name evidence="3" type="ORF">CTEN210_15438</name>
</gene>
<feature type="transmembrane region" description="Helical" evidence="2">
    <location>
        <begin position="201"/>
        <end position="221"/>
    </location>
</feature>
<feature type="compositionally biased region" description="Basic and acidic residues" evidence="1">
    <location>
        <begin position="421"/>
        <end position="431"/>
    </location>
</feature>
<keyword evidence="2" id="KW-0812">Transmembrane</keyword>
<protein>
    <submittedName>
        <fullName evidence="3">Uncharacterized protein</fullName>
    </submittedName>
</protein>
<evidence type="ECO:0000256" key="1">
    <source>
        <dbReference type="SAM" id="MobiDB-lite"/>
    </source>
</evidence>
<keyword evidence="2" id="KW-0472">Membrane</keyword>
<accession>A0AAD3D6T4</accession>
<evidence type="ECO:0000313" key="3">
    <source>
        <dbReference type="EMBL" id="GFH58962.1"/>
    </source>
</evidence>
<proteinExistence type="predicted"/>
<feature type="transmembrane region" description="Helical" evidence="2">
    <location>
        <begin position="12"/>
        <end position="35"/>
    </location>
</feature>
<name>A0AAD3D6T4_9STRA</name>
<keyword evidence="4" id="KW-1185">Reference proteome</keyword>
<dbReference type="EMBL" id="BLLK01000062">
    <property type="protein sequence ID" value="GFH58962.1"/>
    <property type="molecule type" value="Genomic_DNA"/>
</dbReference>
<dbReference type="Proteomes" id="UP001054902">
    <property type="component" value="Unassembled WGS sequence"/>
</dbReference>
<reference evidence="3 4" key="1">
    <citation type="journal article" date="2021" name="Sci. Rep.">
        <title>The genome of the diatom Chaetoceros tenuissimus carries an ancient integrated fragment of an extant virus.</title>
        <authorList>
            <person name="Hongo Y."/>
            <person name="Kimura K."/>
            <person name="Takaki Y."/>
            <person name="Yoshida Y."/>
            <person name="Baba S."/>
            <person name="Kobayashi G."/>
            <person name="Nagasaki K."/>
            <person name="Hano T."/>
            <person name="Tomaru Y."/>
        </authorList>
    </citation>
    <scope>NUCLEOTIDE SEQUENCE [LARGE SCALE GENOMIC DNA]</scope>
    <source>
        <strain evidence="3 4">NIES-3715</strain>
    </source>
</reference>